<reference evidence="1" key="1">
    <citation type="journal article" date="2014" name="Front. Microbiol.">
        <title>High frequency of phylogenetically diverse reductive dehalogenase-homologous genes in deep subseafloor sedimentary metagenomes.</title>
        <authorList>
            <person name="Kawai M."/>
            <person name="Futagami T."/>
            <person name="Toyoda A."/>
            <person name="Takaki Y."/>
            <person name="Nishi S."/>
            <person name="Hori S."/>
            <person name="Arai W."/>
            <person name="Tsubouchi T."/>
            <person name="Morono Y."/>
            <person name="Uchiyama I."/>
            <person name="Ito T."/>
            <person name="Fujiyama A."/>
            <person name="Inagaki F."/>
            <person name="Takami H."/>
        </authorList>
    </citation>
    <scope>NUCLEOTIDE SEQUENCE</scope>
    <source>
        <strain evidence="1">Expedition CK06-06</strain>
    </source>
</reference>
<sequence>PPENKEVKTSIKKVKGTVLNFSISKQVILNHTGEEVYKFLKSKFLEDYKKRKEEIIKREKSKPDRIPITSISIKKYLDKYIRYWRGQHSRMKTESGKSMAIHYIDAYQSVRVSILGKLLPEEKNGL</sequence>
<protein>
    <submittedName>
        <fullName evidence="1">Uncharacterized protein</fullName>
    </submittedName>
</protein>
<accession>X1H9Q3</accession>
<dbReference type="EMBL" id="BARU01032077">
    <property type="protein sequence ID" value="GAH66926.1"/>
    <property type="molecule type" value="Genomic_DNA"/>
</dbReference>
<comment type="caution">
    <text evidence="1">The sequence shown here is derived from an EMBL/GenBank/DDBJ whole genome shotgun (WGS) entry which is preliminary data.</text>
</comment>
<organism evidence="1">
    <name type="scientific">marine sediment metagenome</name>
    <dbReference type="NCBI Taxonomy" id="412755"/>
    <lineage>
        <taxon>unclassified sequences</taxon>
        <taxon>metagenomes</taxon>
        <taxon>ecological metagenomes</taxon>
    </lineage>
</organism>
<evidence type="ECO:0000313" key="1">
    <source>
        <dbReference type="EMBL" id="GAH66926.1"/>
    </source>
</evidence>
<gene>
    <name evidence="1" type="ORF">S03H2_50634</name>
</gene>
<dbReference type="AlphaFoldDB" id="X1H9Q3"/>
<proteinExistence type="predicted"/>
<feature type="non-terminal residue" evidence="1">
    <location>
        <position position="1"/>
    </location>
</feature>
<name>X1H9Q3_9ZZZZ</name>